<evidence type="ECO:0000313" key="3">
    <source>
        <dbReference type="Proteomes" id="UP000828390"/>
    </source>
</evidence>
<dbReference type="Proteomes" id="UP000828390">
    <property type="component" value="Unassembled WGS sequence"/>
</dbReference>
<reference evidence="1" key="2">
    <citation type="submission" date="2020-11" db="EMBL/GenBank/DDBJ databases">
        <authorList>
            <person name="McCartney M.A."/>
            <person name="Auch B."/>
            <person name="Kono T."/>
            <person name="Mallez S."/>
            <person name="Becker A."/>
            <person name="Gohl D.M."/>
            <person name="Silverstein K.A.T."/>
            <person name="Koren S."/>
            <person name="Bechman K.B."/>
            <person name="Herman A."/>
            <person name="Abrahante J.E."/>
            <person name="Garbe J."/>
        </authorList>
    </citation>
    <scope>NUCLEOTIDE SEQUENCE</scope>
    <source>
        <strain evidence="1">Duluth1</strain>
        <tissue evidence="1">Whole animal</tissue>
    </source>
</reference>
<comment type="caution">
    <text evidence="1">The sequence shown here is derived from an EMBL/GenBank/DDBJ whole genome shotgun (WGS) entry which is preliminary data.</text>
</comment>
<dbReference type="EMBL" id="JAIWYP010000006">
    <property type="protein sequence ID" value="KAH3805144.1"/>
    <property type="molecule type" value="Genomic_DNA"/>
</dbReference>
<organism evidence="1 3">
    <name type="scientific">Dreissena polymorpha</name>
    <name type="common">Zebra mussel</name>
    <name type="synonym">Mytilus polymorpha</name>
    <dbReference type="NCBI Taxonomy" id="45954"/>
    <lineage>
        <taxon>Eukaryota</taxon>
        <taxon>Metazoa</taxon>
        <taxon>Spiralia</taxon>
        <taxon>Lophotrochozoa</taxon>
        <taxon>Mollusca</taxon>
        <taxon>Bivalvia</taxon>
        <taxon>Autobranchia</taxon>
        <taxon>Heteroconchia</taxon>
        <taxon>Euheterodonta</taxon>
        <taxon>Imparidentia</taxon>
        <taxon>Neoheterodontei</taxon>
        <taxon>Myida</taxon>
        <taxon>Dreissenoidea</taxon>
        <taxon>Dreissenidae</taxon>
        <taxon>Dreissena</taxon>
    </lineage>
</organism>
<sequence length="64" mass="6985">MIHCQFLLSTATSLLSGRKSSPVSQGPLSPSLVLCRSTDTSSFRVTGLGWDEEMELVSTEIRIQ</sequence>
<gene>
    <name evidence="2" type="ORF">DPMN_022495</name>
    <name evidence="1" type="ORF">DPMN_133441</name>
</gene>
<dbReference type="AlphaFoldDB" id="A0A9D4JCX4"/>
<name>A0A9D4JCX4_DREPO</name>
<accession>A0A9D4JCX4</accession>
<evidence type="ECO:0000313" key="1">
    <source>
        <dbReference type="EMBL" id="KAH3805144.1"/>
    </source>
</evidence>
<proteinExistence type="predicted"/>
<reference evidence="1" key="1">
    <citation type="journal article" date="2019" name="bioRxiv">
        <title>The Genome of the Zebra Mussel, Dreissena polymorpha: A Resource for Invasive Species Research.</title>
        <authorList>
            <person name="McCartney M.A."/>
            <person name="Auch B."/>
            <person name="Kono T."/>
            <person name="Mallez S."/>
            <person name="Zhang Y."/>
            <person name="Obille A."/>
            <person name="Becker A."/>
            <person name="Abrahante J.E."/>
            <person name="Garbe J."/>
            <person name="Badalamenti J.P."/>
            <person name="Herman A."/>
            <person name="Mangelson H."/>
            <person name="Liachko I."/>
            <person name="Sullivan S."/>
            <person name="Sone E.D."/>
            <person name="Koren S."/>
            <person name="Silverstein K.A.T."/>
            <person name="Beckman K.B."/>
            <person name="Gohl D.M."/>
        </authorList>
    </citation>
    <scope>NUCLEOTIDE SEQUENCE</scope>
    <source>
        <strain evidence="1">Duluth1</strain>
        <tissue evidence="1">Whole animal</tissue>
    </source>
</reference>
<protein>
    <submittedName>
        <fullName evidence="1">Uncharacterized protein</fullName>
    </submittedName>
</protein>
<keyword evidence="3" id="KW-1185">Reference proteome</keyword>
<dbReference type="EMBL" id="JAIWYP010000001">
    <property type="protein sequence ID" value="KAH3898272.1"/>
    <property type="molecule type" value="Genomic_DNA"/>
</dbReference>
<evidence type="ECO:0000313" key="2">
    <source>
        <dbReference type="EMBL" id="KAH3898272.1"/>
    </source>
</evidence>